<evidence type="ECO:0000313" key="3">
    <source>
        <dbReference type="Proteomes" id="UP000215884"/>
    </source>
</evidence>
<evidence type="ECO:0000256" key="1">
    <source>
        <dbReference type="SAM" id="Phobius"/>
    </source>
</evidence>
<keyword evidence="1" id="KW-0812">Transmembrane</keyword>
<dbReference type="EMBL" id="CP029426">
    <property type="protein sequence ID" value="AWM04046.1"/>
    <property type="molecule type" value="Genomic_DNA"/>
</dbReference>
<feature type="transmembrane region" description="Helical" evidence="1">
    <location>
        <begin position="21"/>
        <end position="42"/>
    </location>
</feature>
<protein>
    <submittedName>
        <fullName evidence="2">Uncharacterized protein</fullName>
    </submittedName>
</protein>
<dbReference type="AlphaFoldDB" id="A0A2U8Q1R3"/>
<reference evidence="2 3" key="2">
    <citation type="journal article" date="2019" name="Int. J. Syst. Evol. Microbiol.">
        <title>Description and complete genome sequence of Bradyrhizobium amphicarpaeae sp. nov., harbouring photosystem and nitrogen-fixation genes.</title>
        <authorList>
            <person name="Bromfield E.S.P."/>
            <person name="Cloutier S."/>
            <person name="Nguyen H.D.T."/>
        </authorList>
    </citation>
    <scope>NUCLEOTIDE SEQUENCE [LARGE SCALE GENOMIC DNA]</scope>
    <source>
        <strain evidence="2 3">39S1MB</strain>
    </source>
</reference>
<dbReference type="Proteomes" id="UP000215884">
    <property type="component" value="Chromosome"/>
</dbReference>
<name>A0A2U8Q1R3_9BRAD</name>
<keyword evidence="3" id="KW-1185">Reference proteome</keyword>
<dbReference type="KEGG" id="brq:CIT40_31150"/>
<proteinExistence type="predicted"/>
<reference evidence="2 3" key="1">
    <citation type="journal article" date="2017" name="Syst. Appl. Microbiol.">
        <title>Soybeans inoculated with root zone soils of Canadian native legumes harbour diverse and novel Bradyrhizobium spp. that possess agricultural potential.</title>
        <authorList>
            <person name="Bromfield E.S.P."/>
            <person name="Cloutier S."/>
            <person name="Tambong J.T."/>
            <person name="Tran Thi T.V."/>
        </authorList>
    </citation>
    <scope>NUCLEOTIDE SEQUENCE [LARGE SCALE GENOMIC DNA]</scope>
    <source>
        <strain evidence="2 3">39S1MB</strain>
    </source>
</reference>
<evidence type="ECO:0000313" key="2">
    <source>
        <dbReference type="EMBL" id="AWM04046.1"/>
    </source>
</evidence>
<gene>
    <name evidence="2" type="ORF">CIT40_31150</name>
</gene>
<keyword evidence="1" id="KW-1133">Transmembrane helix</keyword>
<keyword evidence="1" id="KW-0472">Membrane</keyword>
<sequence>MLKRAIQPIMKSPLTNALRLVARRFVPVAVLTALILGIASFIHGRSNHQWSRGIETYIVLEQVRRSERLPASDLAFLGDSSCLFGVHVPTLLHAFPGSNVEAFCTIGYVGPDGYAAMLDKMIARGRQPKKLILVFNPIQFERDPRWNEWPAFIRNDRFELPSGLGFPAGGLEYIRLLMERAVYTPLPGAYAIYYGGKDQFISTIWNEHGGAIEPNRMLDIPSLEAFRATLPGHVLLKPLPASKPFVINAEFEKALDSLSVTLSKLDRSKVYLVISPVNSVNAQGGPQSFHTEAGKRIAARLGLDQSHFLDTPDVMLDILYAHYPSHLHRWARMIYTEQLAKTLADRGILEQHQATD</sequence>
<accession>A0A2U8Q1R3</accession>
<organism evidence="2 3">
    <name type="scientific">Bradyrhizobium amphicarpaeae</name>
    <dbReference type="NCBI Taxonomy" id="1404768"/>
    <lineage>
        <taxon>Bacteria</taxon>
        <taxon>Pseudomonadati</taxon>
        <taxon>Pseudomonadota</taxon>
        <taxon>Alphaproteobacteria</taxon>
        <taxon>Hyphomicrobiales</taxon>
        <taxon>Nitrobacteraceae</taxon>
        <taxon>Bradyrhizobium</taxon>
    </lineage>
</organism>